<evidence type="ECO:0000256" key="1">
    <source>
        <dbReference type="ARBA" id="ARBA00004116"/>
    </source>
</evidence>
<evidence type="ECO:0000256" key="4">
    <source>
        <dbReference type="ARBA" id="ARBA00054927"/>
    </source>
</evidence>
<comment type="caution">
    <text evidence="8">The sequence shown here is derived from an EMBL/GenBank/DDBJ whole genome shotgun (WGS) entry which is preliminary data.</text>
</comment>
<dbReference type="InterPro" id="IPR000727">
    <property type="entry name" value="T_SNARE_dom"/>
</dbReference>
<dbReference type="SUPFAM" id="SSF58038">
    <property type="entry name" value="SNARE fusion complex"/>
    <property type="match status" value="1"/>
</dbReference>
<dbReference type="PANTHER" id="PTHR19957:SF414">
    <property type="entry name" value="AER438CP"/>
    <property type="match status" value="1"/>
</dbReference>
<reference evidence="8" key="1">
    <citation type="submission" date="2020-03" db="EMBL/GenBank/DDBJ databases">
        <title>FDA dAtabase for Regulatory Grade micrObial Sequences (FDA-ARGOS): Supporting development and validation of Infectious Disease Dx tests.</title>
        <authorList>
            <person name="Campos J."/>
            <person name="Goldberg B."/>
            <person name="Tallon L."/>
            <person name="Sadzewicz L."/>
            <person name="Vavikolanu K."/>
            <person name="Mehta A."/>
            <person name="Aluvathingal J."/>
            <person name="Nadendla S."/>
            <person name="Nandy P."/>
            <person name="Geyer C."/>
            <person name="Yan Y."/>
            <person name="Sichtig H."/>
        </authorList>
    </citation>
    <scope>NUCLEOTIDE SEQUENCE [LARGE SCALE GENOMIC DNA]</scope>
    <source>
        <strain evidence="8">FDAARGOS_652</strain>
    </source>
</reference>
<dbReference type="GO" id="GO:0000329">
    <property type="term" value="C:fungal-type vacuole membrane"/>
    <property type="evidence" value="ECO:0007669"/>
    <property type="project" value="UniProtKB-ARBA"/>
</dbReference>
<evidence type="ECO:0000313" key="9">
    <source>
        <dbReference type="Proteomes" id="UP000590412"/>
    </source>
</evidence>
<evidence type="ECO:0000313" key="8">
    <source>
        <dbReference type="EMBL" id="KAF6045302.1"/>
    </source>
</evidence>
<dbReference type="FunFam" id="1.20.5.110:FF:000058">
    <property type="entry name" value="VAM7p Vacuolar SNARE protein"/>
    <property type="match status" value="1"/>
</dbReference>
<feature type="domain" description="T-SNARE coiled-coil homology" evidence="6">
    <location>
        <begin position="233"/>
        <end position="295"/>
    </location>
</feature>
<dbReference type="OrthoDB" id="428895at2759"/>
<dbReference type="PROSITE" id="PS50192">
    <property type="entry name" value="T_SNARE"/>
    <property type="match status" value="1"/>
</dbReference>
<keyword evidence="3 5" id="KW-0175">Coiled coil</keyword>
<dbReference type="InterPro" id="IPR045242">
    <property type="entry name" value="Syntaxin"/>
</dbReference>
<proteinExistence type="predicted"/>
<dbReference type="GO" id="GO:0097576">
    <property type="term" value="P:vacuole fusion"/>
    <property type="evidence" value="ECO:0007669"/>
    <property type="project" value="UniProtKB-ARBA"/>
</dbReference>
<evidence type="ECO:0000256" key="3">
    <source>
        <dbReference type="ARBA" id="ARBA00023054"/>
    </source>
</evidence>
<feature type="coiled-coil region" evidence="5">
    <location>
        <begin position="264"/>
        <end position="291"/>
    </location>
</feature>
<comment type="function">
    <text evidence="4">Essential for proper morphogenesis of the vacuole. May exist as structural reinforcement on the surface of the vacuolar membrane and be required for maintenance against rupture by osmotic pressure.</text>
</comment>
<dbReference type="GO" id="GO:0006906">
    <property type="term" value="P:vesicle fusion"/>
    <property type="evidence" value="ECO:0007669"/>
    <property type="project" value="TreeGrafter"/>
</dbReference>
<dbReference type="GO" id="GO:0007034">
    <property type="term" value="P:vacuolar transport"/>
    <property type="evidence" value="ECO:0007669"/>
    <property type="project" value="UniProtKB-ARBA"/>
</dbReference>
<dbReference type="Proteomes" id="UP000590412">
    <property type="component" value="Unassembled WGS sequence"/>
</dbReference>
<dbReference type="SUPFAM" id="SSF64268">
    <property type="entry name" value="PX domain"/>
    <property type="match status" value="1"/>
</dbReference>
<name>A0A8X7TAA5_CANPA</name>
<dbReference type="SMART" id="SM00397">
    <property type="entry name" value="t_SNARE"/>
    <property type="match status" value="1"/>
</dbReference>
<dbReference type="GO" id="GO:0006886">
    <property type="term" value="P:intracellular protein transport"/>
    <property type="evidence" value="ECO:0007669"/>
    <property type="project" value="TreeGrafter"/>
</dbReference>
<comment type="subcellular location">
    <subcellularLocation>
        <location evidence="1">Vacuole</location>
    </subcellularLocation>
</comment>
<dbReference type="CDD" id="cd06897">
    <property type="entry name" value="PX_SNARE"/>
    <property type="match status" value="1"/>
</dbReference>
<dbReference type="PANTHER" id="PTHR19957">
    <property type="entry name" value="SYNTAXIN"/>
    <property type="match status" value="1"/>
</dbReference>
<dbReference type="Gene3D" id="1.20.5.110">
    <property type="match status" value="1"/>
</dbReference>
<dbReference type="EMBL" id="JABWAB010000009">
    <property type="protein sequence ID" value="KAF6045302.1"/>
    <property type="molecule type" value="Genomic_DNA"/>
</dbReference>
<organism evidence="8 9">
    <name type="scientific">Candida parapsilosis</name>
    <name type="common">Yeast</name>
    <dbReference type="NCBI Taxonomy" id="5480"/>
    <lineage>
        <taxon>Eukaryota</taxon>
        <taxon>Fungi</taxon>
        <taxon>Dikarya</taxon>
        <taxon>Ascomycota</taxon>
        <taxon>Saccharomycotina</taxon>
        <taxon>Pichiomycetes</taxon>
        <taxon>Debaryomycetaceae</taxon>
        <taxon>Candida/Lodderomyces clade</taxon>
        <taxon>Candida</taxon>
    </lineage>
</organism>
<dbReference type="InterPro" id="IPR001683">
    <property type="entry name" value="PX_dom"/>
</dbReference>
<dbReference type="AlphaFoldDB" id="A0A8X7TAA5"/>
<gene>
    <name evidence="8" type="ORF">FOB60_004874</name>
</gene>
<dbReference type="Gene3D" id="3.30.1520.10">
    <property type="entry name" value="Phox-like domain"/>
    <property type="match status" value="1"/>
</dbReference>
<evidence type="ECO:0000259" key="7">
    <source>
        <dbReference type="PROSITE" id="PS50195"/>
    </source>
</evidence>
<dbReference type="SMART" id="SM00312">
    <property type="entry name" value="PX"/>
    <property type="match status" value="1"/>
</dbReference>
<feature type="domain" description="PX" evidence="7">
    <location>
        <begin position="1"/>
        <end position="110"/>
    </location>
</feature>
<dbReference type="PROSITE" id="PS50195">
    <property type="entry name" value="PX"/>
    <property type="match status" value="1"/>
</dbReference>
<evidence type="ECO:0000256" key="5">
    <source>
        <dbReference type="SAM" id="Coils"/>
    </source>
</evidence>
<protein>
    <submittedName>
        <fullName evidence="8">PX domain family protein</fullName>
    </submittedName>
</protein>
<dbReference type="GO" id="GO:0005484">
    <property type="term" value="F:SNAP receptor activity"/>
    <property type="evidence" value="ECO:0007669"/>
    <property type="project" value="TreeGrafter"/>
</dbReference>
<dbReference type="CDD" id="cd15858">
    <property type="entry name" value="SNARE_VAM7"/>
    <property type="match status" value="1"/>
</dbReference>
<dbReference type="InterPro" id="IPR036871">
    <property type="entry name" value="PX_dom_sf"/>
</dbReference>
<dbReference type="Pfam" id="PF00787">
    <property type="entry name" value="PX"/>
    <property type="match status" value="1"/>
</dbReference>
<evidence type="ECO:0000256" key="2">
    <source>
        <dbReference type="ARBA" id="ARBA00022554"/>
    </source>
</evidence>
<dbReference type="GO" id="GO:0000149">
    <property type="term" value="F:SNARE binding"/>
    <property type="evidence" value="ECO:0007669"/>
    <property type="project" value="TreeGrafter"/>
</dbReference>
<dbReference type="GO" id="GO:0035091">
    <property type="term" value="F:phosphatidylinositol binding"/>
    <property type="evidence" value="ECO:0007669"/>
    <property type="project" value="InterPro"/>
</dbReference>
<dbReference type="GO" id="GO:0048278">
    <property type="term" value="P:vesicle docking"/>
    <property type="evidence" value="ECO:0007669"/>
    <property type="project" value="TreeGrafter"/>
</dbReference>
<dbReference type="GO" id="GO:0012505">
    <property type="term" value="C:endomembrane system"/>
    <property type="evidence" value="ECO:0007669"/>
    <property type="project" value="TreeGrafter"/>
</dbReference>
<keyword evidence="2" id="KW-0926">Vacuole</keyword>
<accession>A0A8X7TAA5</accession>
<sequence>MSITIPTETDIEGSTYYQIDIKLPLRSYSIKKRYSDFEQLVDTLCHELGIDHKDFPYALPGKRINWLNKYNVIEERKRGLTEFLNGMINDRSLQNEREFISFLQLPKNFKFQDRPQVNDKNWHELYRKVKTELFEVSTTYGSNIIKLKEQIRKNIQPSITGLITSSAIEDKAESQRRRDLISQLQSKIDEMLIQPQQSNGKGFSRVLGGSGQAAKETEDTLALNNKELLQHQVQIHQTQDQELDQLRKIIARQRQIGETISAEVEEQNAMLDKFNEEVEQTTDKIKQARRRTRKIL</sequence>
<dbReference type="GO" id="GO:0031201">
    <property type="term" value="C:SNARE complex"/>
    <property type="evidence" value="ECO:0007669"/>
    <property type="project" value="TreeGrafter"/>
</dbReference>
<evidence type="ECO:0000259" key="6">
    <source>
        <dbReference type="PROSITE" id="PS50192"/>
    </source>
</evidence>